<gene>
    <name evidence="2" type="ORF">BIW11_11004</name>
</gene>
<evidence type="ECO:0000313" key="3">
    <source>
        <dbReference type="Proteomes" id="UP000192247"/>
    </source>
</evidence>
<dbReference type="InParanoid" id="A0A1V9XDL4"/>
<keyword evidence="3" id="KW-1185">Reference proteome</keyword>
<proteinExistence type="predicted"/>
<feature type="non-terminal residue" evidence="2">
    <location>
        <position position="74"/>
    </location>
</feature>
<dbReference type="Proteomes" id="UP000192247">
    <property type="component" value="Unassembled WGS sequence"/>
</dbReference>
<comment type="caution">
    <text evidence="2">The sequence shown here is derived from an EMBL/GenBank/DDBJ whole genome shotgun (WGS) entry which is preliminary data.</text>
</comment>
<name>A0A1V9XDL4_9ACAR</name>
<feature type="compositionally biased region" description="Low complexity" evidence="1">
    <location>
        <begin position="1"/>
        <end position="12"/>
    </location>
</feature>
<feature type="region of interest" description="Disordered" evidence="1">
    <location>
        <begin position="1"/>
        <end position="26"/>
    </location>
</feature>
<organism evidence="2 3">
    <name type="scientific">Tropilaelaps mercedesae</name>
    <dbReference type="NCBI Taxonomy" id="418985"/>
    <lineage>
        <taxon>Eukaryota</taxon>
        <taxon>Metazoa</taxon>
        <taxon>Ecdysozoa</taxon>
        <taxon>Arthropoda</taxon>
        <taxon>Chelicerata</taxon>
        <taxon>Arachnida</taxon>
        <taxon>Acari</taxon>
        <taxon>Parasitiformes</taxon>
        <taxon>Mesostigmata</taxon>
        <taxon>Gamasina</taxon>
        <taxon>Dermanyssoidea</taxon>
        <taxon>Laelapidae</taxon>
        <taxon>Tropilaelaps</taxon>
    </lineage>
</organism>
<accession>A0A1V9XDL4</accession>
<protein>
    <submittedName>
        <fullName evidence="2">Uncharacterized protein</fullName>
    </submittedName>
</protein>
<evidence type="ECO:0000256" key="1">
    <source>
        <dbReference type="SAM" id="MobiDB-lite"/>
    </source>
</evidence>
<evidence type="ECO:0000313" key="2">
    <source>
        <dbReference type="EMBL" id="OQR71432.1"/>
    </source>
</evidence>
<sequence>MDLFSAPTVPGQQQPPPVPPAPAKTPDDLLNLNPFADAGLFSVPAGIAPGAPPVNQVANDLFGAPAPTQAPVPQ</sequence>
<dbReference type="AlphaFoldDB" id="A0A1V9XDL4"/>
<dbReference type="EMBL" id="MNPL01014607">
    <property type="protein sequence ID" value="OQR71432.1"/>
    <property type="molecule type" value="Genomic_DNA"/>
</dbReference>
<feature type="compositionally biased region" description="Pro residues" evidence="1">
    <location>
        <begin position="13"/>
        <end position="23"/>
    </location>
</feature>
<reference evidence="2 3" key="1">
    <citation type="journal article" date="2017" name="Gigascience">
        <title>Draft genome of the honey bee ectoparasitic mite, Tropilaelaps mercedesae, is shaped by the parasitic life history.</title>
        <authorList>
            <person name="Dong X."/>
            <person name="Armstrong S.D."/>
            <person name="Xia D."/>
            <person name="Makepeace B.L."/>
            <person name="Darby A.C."/>
            <person name="Kadowaki T."/>
        </authorList>
    </citation>
    <scope>NUCLEOTIDE SEQUENCE [LARGE SCALE GENOMIC DNA]</scope>
    <source>
        <strain evidence="2">Wuxi-XJTLU</strain>
    </source>
</reference>